<keyword evidence="4" id="KW-1185">Reference proteome</keyword>
<keyword evidence="2" id="KW-0964">Secreted</keyword>
<evidence type="ECO:0000313" key="3">
    <source>
        <dbReference type="EMBL" id="PKB19447.1"/>
    </source>
</evidence>
<dbReference type="Proteomes" id="UP000232587">
    <property type="component" value="Unassembled WGS sequence"/>
</dbReference>
<gene>
    <name evidence="3" type="ORF">B0I00_1682</name>
</gene>
<proteinExistence type="predicted"/>
<evidence type="ECO:0000256" key="1">
    <source>
        <dbReference type="ARBA" id="ARBA00004613"/>
    </source>
</evidence>
<dbReference type="RefSeq" id="WP_157812506.1">
    <property type="nucleotide sequence ID" value="NZ_PHUF01000003.1"/>
</dbReference>
<dbReference type="InterPro" id="IPR001343">
    <property type="entry name" value="Hemolysn_Ca-bd"/>
</dbReference>
<sequence length="1057" mass="106741">MAVITGTSVVDVLNGTADADTIYGLAGNDTIDGGDGDDFIYGGLGVDMLSGGNGEDTFVEDQPTSAGETFNGGAGFDTIELRTIPGPVVTSFGLLSPHGLSASTLSSIERLVFASQAGQAMQSSLLLSNWASIGLTQIVGGAGRDFLTMSTGTSSGVYEMPDLPLVGWDAVPANAWDGGDFVVLSSSAGPGVGVTLNARAGAGFLQLLSGGQGDDILNGSANADILDARAGADAVMAGAGNDLILIVNSFAPTGSSWMPPTTYNGAGATWNGGTGTDLVGIGGFVDLQATLVGIEGFFLQAAVLPPQPIVTKQDEGYLVLDQAHLAMLPAAAVFGGTGTVEIDLDDNSSFSGALFTFLPGTDVRFQIVAGTGNGVSIVGSGAADEIWFGTGTQTATGGIGADTFHLGQGTFTITDFTQGSDKFDVSGSGFILFDRLRDFLSQGANGAVIAGDSGGNHTEVRLNGVSAASLAATDFKLDTGYYSVYDNGTALADIMLGVNLDDQMHGGDGNDRIYSGGGADIISGDAGDDVIVLDGALNPNGVFGQPSITGGTGTDSLVLRGFVPGGFSQHSLYFANVLNGIETLKFDSKVGETLSAVLLLPQYQGAGITTVIGGAGIDQLVLVAVSGTSATVPTLNLVDWTNGPGGDAVVMAVAGSNTTGMTLNALQGAAFNQVLLGASGADTLNGSGADDVLRGNAGDDVLDGKAGVDQLVGGLGNDTYHVDAQADVIVESAGEGIDTAIATGNFYLYANVENLTLAAGTGSNFGVGNDLANVIAGNDSGNLLISGLGNDTIHGGAGDDSLFGEDGDDTLNGDAGIDYIVGGLGNDTINGGDNPDALYGEDGDDTIIGGASFDTDIFYGGAGNDIIYANSGLGDYDIMNGAAGNDTYYVDTPDDIVYEGQFEGTDTVYAGIVGAGFYLWAYVENCTLTGNTPFAAGNELNNVLTGSASDNWLLGNQGSDTLNGKAGNDVLFGDLLEGPYSSDTFVFDGVVGQDVIGDFRPGEDRIQLTGFYGSWAEVSTHLVQNGADCALDLGGGNIVVFQNLQASSFSATDFIFG</sequence>
<dbReference type="EMBL" id="PHUF01000003">
    <property type="protein sequence ID" value="PKB19447.1"/>
    <property type="molecule type" value="Genomic_DNA"/>
</dbReference>
<comment type="caution">
    <text evidence="3">The sequence shown here is derived from an EMBL/GenBank/DDBJ whole genome shotgun (WGS) entry which is preliminary data.</text>
</comment>
<dbReference type="InterPro" id="IPR011049">
    <property type="entry name" value="Serralysin-like_metalloprot_C"/>
</dbReference>
<dbReference type="PRINTS" id="PR00313">
    <property type="entry name" value="CABNDNGRPT"/>
</dbReference>
<dbReference type="InterPro" id="IPR050557">
    <property type="entry name" value="RTX_toxin/Mannuronan_C5-epim"/>
</dbReference>
<dbReference type="PANTHER" id="PTHR38340:SF1">
    <property type="entry name" value="S-LAYER PROTEIN"/>
    <property type="match status" value="1"/>
</dbReference>
<name>A0A2N0HKH3_9SPHN</name>
<protein>
    <submittedName>
        <fullName evidence="3">Ca2+-binding RTX toxin-like protein</fullName>
    </submittedName>
</protein>
<evidence type="ECO:0000256" key="2">
    <source>
        <dbReference type="ARBA" id="ARBA00022525"/>
    </source>
</evidence>
<dbReference type="PANTHER" id="PTHR38340">
    <property type="entry name" value="S-LAYER PROTEIN"/>
    <property type="match status" value="1"/>
</dbReference>
<dbReference type="Pfam" id="PF00353">
    <property type="entry name" value="HemolysinCabind"/>
    <property type="match status" value="7"/>
</dbReference>
<reference evidence="3 4" key="1">
    <citation type="submission" date="2017-11" db="EMBL/GenBank/DDBJ databases">
        <title>Genomic Encyclopedia of Type Strains, Phase III (KMG-III): the genomes of soil and plant-associated and newly described type strains.</title>
        <authorList>
            <person name="Whitman W."/>
        </authorList>
    </citation>
    <scope>NUCLEOTIDE SEQUENCE [LARGE SCALE GENOMIC DNA]</scope>
    <source>
        <strain evidence="3 4">CGMCC 1.12274</strain>
    </source>
</reference>
<dbReference type="SUPFAM" id="SSF51120">
    <property type="entry name" value="beta-Roll"/>
    <property type="match status" value="7"/>
</dbReference>
<dbReference type="PROSITE" id="PS00330">
    <property type="entry name" value="HEMOLYSIN_CALCIUM"/>
    <property type="match status" value="5"/>
</dbReference>
<dbReference type="GO" id="GO:0005576">
    <property type="term" value="C:extracellular region"/>
    <property type="evidence" value="ECO:0007669"/>
    <property type="project" value="UniProtKB-SubCell"/>
</dbReference>
<dbReference type="InterPro" id="IPR018511">
    <property type="entry name" value="Hemolysin-typ_Ca-bd_CS"/>
</dbReference>
<comment type="subcellular location">
    <subcellularLocation>
        <location evidence="1">Secreted</location>
    </subcellularLocation>
</comment>
<dbReference type="GO" id="GO:0005509">
    <property type="term" value="F:calcium ion binding"/>
    <property type="evidence" value="ECO:0007669"/>
    <property type="project" value="InterPro"/>
</dbReference>
<evidence type="ECO:0000313" key="4">
    <source>
        <dbReference type="Proteomes" id="UP000232587"/>
    </source>
</evidence>
<accession>A0A2N0HKH3</accession>
<dbReference type="Gene3D" id="2.150.10.10">
    <property type="entry name" value="Serralysin-like metalloprotease, C-terminal"/>
    <property type="match status" value="6"/>
</dbReference>
<organism evidence="3 4">
    <name type="scientific">Novosphingobium kunmingense</name>
    <dbReference type="NCBI Taxonomy" id="1211806"/>
    <lineage>
        <taxon>Bacteria</taxon>
        <taxon>Pseudomonadati</taxon>
        <taxon>Pseudomonadota</taxon>
        <taxon>Alphaproteobacteria</taxon>
        <taxon>Sphingomonadales</taxon>
        <taxon>Sphingomonadaceae</taxon>
        <taxon>Novosphingobium</taxon>
    </lineage>
</organism>
<dbReference type="OrthoDB" id="223957at2"/>
<dbReference type="AlphaFoldDB" id="A0A2N0HKH3"/>